<dbReference type="Pfam" id="PF13276">
    <property type="entry name" value="HTH_21"/>
    <property type="match status" value="1"/>
</dbReference>
<dbReference type="InterPro" id="IPR025948">
    <property type="entry name" value="HTH-like_dom"/>
</dbReference>
<keyword evidence="3" id="KW-1185">Reference proteome</keyword>
<sequence length="47" mass="5601">MASREAYGVPRVHAELRRLGGRVDRTRVARLMREHEIRDAGRRKRCR</sequence>
<protein>
    <submittedName>
        <fullName evidence="2">IS3 family transposase</fullName>
    </submittedName>
</protein>
<evidence type="ECO:0000259" key="1">
    <source>
        <dbReference type="Pfam" id="PF13276"/>
    </source>
</evidence>
<evidence type="ECO:0000313" key="2">
    <source>
        <dbReference type="EMBL" id="MEH0631933.1"/>
    </source>
</evidence>
<name>A0ABU8AE28_9ACTN</name>
<accession>A0ABU8AE28</accession>
<gene>
    <name evidence="2" type="ORF">QBA35_00775</name>
</gene>
<comment type="caution">
    <text evidence="2">The sequence shown here is derived from an EMBL/GenBank/DDBJ whole genome shotgun (WGS) entry which is preliminary data.</text>
</comment>
<proteinExistence type="predicted"/>
<reference evidence="2" key="1">
    <citation type="submission" date="2023-04" db="EMBL/GenBank/DDBJ databases">
        <title>Genomic diversity of scab-causing Streptomyces spp. in the province of Quebec, Canada.</title>
        <authorList>
            <person name="Biessy A."/>
            <person name="Cadieux M."/>
            <person name="Ciotola M."/>
            <person name="Filion M."/>
        </authorList>
    </citation>
    <scope>NUCLEOTIDE SEQUENCE</scope>
    <source>
        <strain evidence="2">B21-115</strain>
    </source>
</reference>
<dbReference type="EMBL" id="JARULZ010000001">
    <property type="protein sequence ID" value="MEH0631933.1"/>
    <property type="molecule type" value="Genomic_DNA"/>
</dbReference>
<evidence type="ECO:0000313" key="3">
    <source>
        <dbReference type="Proteomes" id="UP001310290"/>
    </source>
</evidence>
<dbReference type="Proteomes" id="UP001310290">
    <property type="component" value="Unassembled WGS sequence"/>
</dbReference>
<feature type="domain" description="HTH-like" evidence="1">
    <location>
        <begin position="2"/>
        <end position="45"/>
    </location>
</feature>
<organism evidence="2 3">
    <name type="scientific">Streptomyces bottropensis</name>
    <dbReference type="NCBI Taxonomy" id="42235"/>
    <lineage>
        <taxon>Bacteria</taxon>
        <taxon>Bacillati</taxon>
        <taxon>Actinomycetota</taxon>
        <taxon>Actinomycetes</taxon>
        <taxon>Kitasatosporales</taxon>
        <taxon>Streptomycetaceae</taxon>
        <taxon>Streptomyces</taxon>
    </lineage>
</organism>